<name>A0A2U2HHR5_9BURK</name>
<evidence type="ECO:0000256" key="6">
    <source>
        <dbReference type="ARBA" id="ARBA00022692"/>
    </source>
</evidence>
<dbReference type="GO" id="GO:0005886">
    <property type="term" value="C:plasma membrane"/>
    <property type="evidence" value="ECO:0007669"/>
    <property type="project" value="UniProtKB-SubCell"/>
</dbReference>
<evidence type="ECO:0000259" key="17">
    <source>
        <dbReference type="PROSITE" id="PS50110"/>
    </source>
</evidence>
<dbReference type="Pfam" id="PF00512">
    <property type="entry name" value="HisKA"/>
    <property type="match status" value="1"/>
</dbReference>
<dbReference type="InterPro" id="IPR036890">
    <property type="entry name" value="HATPase_C_sf"/>
</dbReference>
<organism evidence="18 19">
    <name type="scientific">Massilia glaciei</name>
    <dbReference type="NCBI Taxonomy" id="1524097"/>
    <lineage>
        <taxon>Bacteria</taxon>
        <taxon>Pseudomonadati</taxon>
        <taxon>Pseudomonadota</taxon>
        <taxon>Betaproteobacteria</taxon>
        <taxon>Burkholderiales</taxon>
        <taxon>Oxalobacteraceae</taxon>
        <taxon>Telluria group</taxon>
        <taxon>Massilia</taxon>
    </lineage>
</organism>
<dbReference type="SMART" id="SM00388">
    <property type="entry name" value="HisKA"/>
    <property type="match status" value="1"/>
</dbReference>
<dbReference type="Pfam" id="PF00072">
    <property type="entry name" value="Response_reg"/>
    <property type="match status" value="1"/>
</dbReference>
<dbReference type="OrthoDB" id="9087351at2"/>
<evidence type="ECO:0000256" key="3">
    <source>
        <dbReference type="ARBA" id="ARBA00012438"/>
    </source>
</evidence>
<dbReference type="SMART" id="SM00448">
    <property type="entry name" value="REC"/>
    <property type="match status" value="1"/>
</dbReference>
<gene>
    <name evidence="18" type="ORF">C7C56_017695</name>
</gene>
<evidence type="ECO:0000256" key="8">
    <source>
        <dbReference type="ARBA" id="ARBA00022777"/>
    </source>
</evidence>
<dbReference type="Gene3D" id="1.10.287.130">
    <property type="match status" value="1"/>
</dbReference>
<keyword evidence="7" id="KW-0547">Nucleotide-binding</keyword>
<evidence type="ECO:0000256" key="14">
    <source>
        <dbReference type="SAM" id="MobiDB-lite"/>
    </source>
</evidence>
<evidence type="ECO:0000256" key="7">
    <source>
        <dbReference type="ARBA" id="ARBA00022741"/>
    </source>
</evidence>
<dbReference type="PROSITE" id="PS50110">
    <property type="entry name" value="RESPONSE_REGULATORY"/>
    <property type="match status" value="1"/>
</dbReference>
<keyword evidence="11" id="KW-0902">Two-component regulatory system</keyword>
<dbReference type="GO" id="GO:0005524">
    <property type="term" value="F:ATP binding"/>
    <property type="evidence" value="ECO:0007669"/>
    <property type="project" value="UniProtKB-KW"/>
</dbReference>
<proteinExistence type="predicted"/>
<dbReference type="SUPFAM" id="SSF52172">
    <property type="entry name" value="CheY-like"/>
    <property type="match status" value="1"/>
</dbReference>
<evidence type="ECO:0000256" key="10">
    <source>
        <dbReference type="ARBA" id="ARBA00022989"/>
    </source>
</evidence>
<evidence type="ECO:0000259" key="16">
    <source>
        <dbReference type="PROSITE" id="PS50109"/>
    </source>
</evidence>
<dbReference type="InterPro" id="IPR001789">
    <property type="entry name" value="Sig_transdc_resp-reg_receiver"/>
</dbReference>
<comment type="subcellular location">
    <subcellularLocation>
        <location evidence="2">Cell inner membrane</location>
        <topology evidence="2">Multi-pass membrane protein</topology>
    </subcellularLocation>
</comment>
<keyword evidence="10 15" id="KW-1133">Transmembrane helix</keyword>
<evidence type="ECO:0000256" key="11">
    <source>
        <dbReference type="ARBA" id="ARBA00023012"/>
    </source>
</evidence>
<evidence type="ECO:0000256" key="1">
    <source>
        <dbReference type="ARBA" id="ARBA00000085"/>
    </source>
</evidence>
<dbReference type="CDD" id="cd17580">
    <property type="entry name" value="REC_2_DhkD-like"/>
    <property type="match status" value="1"/>
</dbReference>
<dbReference type="InterPro" id="IPR003594">
    <property type="entry name" value="HATPase_dom"/>
</dbReference>
<dbReference type="PRINTS" id="PR00344">
    <property type="entry name" value="BCTRLSENSOR"/>
</dbReference>
<dbReference type="InterPro" id="IPR038318">
    <property type="entry name" value="KdpD_sf"/>
</dbReference>
<dbReference type="CDD" id="cd00075">
    <property type="entry name" value="HATPase"/>
    <property type="match status" value="1"/>
</dbReference>
<accession>A0A2U2HHR5</accession>
<dbReference type="EC" id="2.7.13.3" evidence="3"/>
<feature type="region of interest" description="Disordered" evidence="14">
    <location>
        <begin position="75"/>
        <end position="96"/>
    </location>
</feature>
<dbReference type="InterPro" id="IPR011006">
    <property type="entry name" value="CheY-like_superfamily"/>
</dbReference>
<comment type="catalytic activity">
    <reaction evidence="1">
        <text>ATP + protein L-histidine = ADP + protein N-phospho-L-histidine.</text>
        <dbReference type="EC" id="2.7.13.3"/>
    </reaction>
</comment>
<feature type="region of interest" description="Disordered" evidence="14">
    <location>
        <begin position="34"/>
        <end position="59"/>
    </location>
</feature>
<evidence type="ECO:0000313" key="19">
    <source>
        <dbReference type="Proteomes" id="UP000241421"/>
    </source>
</evidence>
<keyword evidence="6 15" id="KW-0812">Transmembrane</keyword>
<dbReference type="PROSITE" id="PS50109">
    <property type="entry name" value="HIS_KIN"/>
    <property type="match status" value="1"/>
</dbReference>
<evidence type="ECO:0000256" key="15">
    <source>
        <dbReference type="SAM" id="Phobius"/>
    </source>
</evidence>
<comment type="caution">
    <text evidence="18">The sequence shown here is derived from an EMBL/GenBank/DDBJ whole genome shotgun (WGS) entry which is preliminary data.</text>
</comment>
<dbReference type="Gene3D" id="1.20.120.620">
    <property type="entry name" value="Backbone structure of the membrane domain of e. Coli histidine kinase receptor kdpd"/>
    <property type="match status" value="1"/>
</dbReference>
<protein>
    <recommendedName>
        <fullName evidence="3">histidine kinase</fullName>
        <ecNumber evidence="3">2.7.13.3</ecNumber>
    </recommendedName>
</protein>
<keyword evidence="19" id="KW-1185">Reference proteome</keyword>
<dbReference type="PANTHER" id="PTHR43547">
    <property type="entry name" value="TWO-COMPONENT HISTIDINE KINASE"/>
    <property type="match status" value="1"/>
</dbReference>
<dbReference type="PANTHER" id="PTHR43547:SF2">
    <property type="entry name" value="HYBRID SIGNAL TRANSDUCTION HISTIDINE KINASE C"/>
    <property type="match status" value="1"/>
</dbReference>
<evidence type="ECO:0000256" key="9">
    <source>
        <dbReference type="ARBA" id="ARBA00022840"/>
    </source>
</evidence>
<feature type="transmembrane region" description="Helical" evidence="15">
    <location>
        <begin position="223"/>
        <end position="248"/>
    </location>
</feature>
<dbReference type="CDD" id="cd00082">
    <property type="entry name" value="HisKA"/>
    <property type="match status" value="1"/>
</dbReference>
<dbReference type="EMBL" id="PXWF02000254">
    <property type="protein sequence ID" value="PWF45442.1"/>
    <property type="molecule type" value="Genomic_DNA"/>
</dbReference>
<evidence type="ECO:0000256" key="12">
    <source>
        <dbReference type="ARBA" id="ARBA00023136"/>
    </source>
</evidence>
<keyword evidence="4 13" id="KW-0597">Phosphoprotein</keyword>
<sequence length="661" mass="70386">MACWTARAGLPGGRRPDFAACRGRPACIPRAPRMRSQNTSIRRGDARRGRKPLRGSVKSWRIGPARLGARLDKAGHPGAPGRCPVPAQGSPGPLRERTVNAAGPCRSRSKTHSGPELTQNTRSPFIQEHSMASVQERWHGARLDTSSALVRFTLALVLFALSLGIRFALIGVLPPTGFPFLTFFPAVMLAAFVAGLWPGVLVATLSILAAWRFFIAPSADGGLASGDVIALVFFSGVLLVDCVIIHLMTTALGRARSTSEQLLHSEAQFRALAGKLQQADLRKDEFLAMLAHELRNPLAPIAAAAELLGMGAMDEQKVQRTSLIIGRQVRHLTGLIDDLLDVSRVTRGLVRLERQPLDAKRVVAEAVEQIQPLLDRRRQRLSLHIEPESAFVLGDQKRLVQVVANLLNNAAKFTPEGGAIELALGLEDGQVRLALTDNGIGMAPDFVEQAFELFAQGERASDRSQGGLGIGLALVRSLVELHGGRARAGSDGLGKGSRFEVWLPRLAGDAGAAGGAGAPSQLAPADAGLRVLIVDDNVDAADMLGMFVESLGHRVWIDTSADAARVTAMERHPQVCLLDIGLPGMDGNELARRLRAHPGTAGAVLVAITGYGQEQDRISSMQAGFDHHFVKPVDTARLKDLLGAIASANAGANAGLEQVGK</sequence>
<feature type="transmembrane region" description="Helical" evidence="15">
    <location>
        <begin position="186"/>
        <end position="211"/>
    </location>
</feature>
<evidence type="ECO:0000256" key="5">
    <source>
        <dbReference type="ARBA" id="ARBA00022679"/>
    </source>
</evidence>
<dbReference type="InterPro" id="IPR025201">
    <property type="entry name" value="KdpD_TM"/>
</dbReference>
<keyword evidence="12 15" id="KW-0472">Membrane</keyword>
<evidence type="ECO:0000256" key="4">
    <source>
        <dbReference type="ARBA" id="ARBA00022553"/>
    </source>
</evidence>
<dbReference type="SMART" id="SM00387">
    <property type="entry name" value="HATPase_c"/>
    <property type="match status" value="1"/>
</dbReference>
<reference evidence="18 19" key="1">
    <citation type="submission" date="2018-04" db="EMBL/GenBank/DDBJ databases">
        <title>Massilia violaceinigra sp. nov., a novel purple-pigmented bacterium isolated from Tianshan glacier, Xinjiang, China.</title>
        <authorList>
            <person name="Wang H."/>
        </authorList>
    </citation>
    <scope>NUCLEOTIDE SEQUENCE [LARGE SCALE GENOMIC DNA]</scope>
    <source>
        <strain evidence="18 19">B448-2</strain>
    </source>
</reference>
<keyword evidence="5" id="KW-0808">Transferase</keyword>
<dbReference type="Gene3D" id="3.30.565.10">
    <property type="entry name" value="Histidine kinase-like ATPase, C-terminal domain"/>
    <property type="match status" value="1"/>
</dbReference>
<dbReference type="Gene3D" id="3.40.50.2300">
    <property type="match status" value="1"/>
</dbReference>
<dbReference type="InterPro" id="IPR005467">
    <property type="entry name" value="His_kinase_dom"/>
</dbReference>
<dbReference type="Proteomes" id="UP000241421">
    <property type="component" value="Unassembled WGS sequence"/>
</dbReference>
<dbReference type="InterPro" id="IPR004358">
    <property type="entry name" value="Sig_transdc_His_kin-like_C"/>
</dbReference>
<feature type="modified residue" description="4-aspartylphosphate" evidence="13">
    <location>
        <position position="579"/>
    </location>
</feature>
<dbReference type="InterPro" id="IPR003661">
    <property type="entry name" value="HisK_dim/P_dom"/>
</dbReference>
<feature type="domain" description="Response regulatory" evidence="17">
    <location>
        <begin position="530"/>
        <end position="646"/>
    </location>
</feature>
<dbReference type="SUPFAM" id="SSF55874">
    <property type="entry name" value="ATPase domain of HSP90 chaperone/DNA topoisomerase II/histidine kinase"/>
    <property type="match status" value="1"/>
</dbReference>
<dbReference type="AlphaFoldDB" id="A0A2U2HHR5"/>
<feature type="domain" description="Histidine kinase" evidence="16">
    <location>
        <begin position="289"/>
        <end position="507"/>
    </location>
</feature>
<dbReference type="GO" id="GO:0000155">
    <property type="term" value="F:phosphorelay sensor kinase activity"/>
    <property type="evidence" value="ECO:0007669"/>
    <property type="project" value="InterPro"/>
</dbReference>
<evidence type="ECO:0000256" key="2">
    <source>
        <dbReference type="ARBA" id="ARBA00004429"/>
    </source>
</evidence>
<dbReference type="Pfam" id="PF02518">
    <property type="entry name" value="HATPase_c"/>
    <property type="match status" value="1"/>
</dbReference>
<dbReference type="FunFam" id="3.30.565.10:FF:000006">
    <property type="entry name" value="Sensor histidine kinase WalK"/>
    <property type="match status" value="1"/>
</dbReference>
<evidence type="ECO:0000313" key="18">
    <source>
        <dbReference type="EMBL" id="PWF45442.1"/>
    </source>
</evidence>
<keyword evidence="9" id="KW-0067">ATP-binding</keyword>
<dbReference type="Pfam" id="PF13493">
    <property type="entry name" value="DUF4118"/>
    <property type="match status" value="1"/>
</dbReference>
<dbReference type="SUPFAM" id="SSF47384">
    <property type="entry name" value="Homodimeric domain of signal transducing histidine kinase"/>
    <property type="match status" value="1"/>
</dbReference>
<dbReference type="InterPro" id="IPR036097">
    <property type="entry name" value="HisK_dim/P_sf"/>
</dbReference>
<feature type="transmembrane region" description="Helical" evidence="15">
    <location>
        <begin position="152"/>
        <end position="174"/>
    </location>
</feature>
<keyword evidence="8 18" id="KW-0418">Kinase</keyword>
<evidence type="ECO:0000256" key="13">
    <source>
        <dbReference type="PROSITE-ProRule" id="PRU00169"/>
    </source>
</evidence>